<organism evidence="15 16">
    <name type="scientific">Gambusia affinis</name>
    <name type="common">Western mosquitofish</name>
    <name type="synonym">Heterandria affinis</name>
    <dbReference type="NCBI Taxonomy" id="33528"/>
    <lineage>
        <taxon>Eukaryota</taxon>
        <taxon>Metazoa</taxon>
        <taxon>Chordata</taxon>
        <taxon>Craniata</taxon>
        <taxon>Vertebrata</taxon>
        <taxon>Euteleostomi</taxon>
        <taxon>Actinopterygii</taxon>
        <taxon>Neopterygii</taxon>
        <taxon>Teleostei</taxon>
        <taxon>Neoteleostei</taxon>
        <taxon>Acanthomorphata</taxon>
        <taxon>Ovalentaria</taxon>
        <taxon>Atherinomorphae</taxon>
        <taxon>Cyprinodontiformes</taxon>
        <taxon>Poeciliidae</taxon>
        <taxon>Poeciliinae</taxon>
        <taxon>Gambusia</taxon>
    </lineage>
</organism>
<keyword evidence="4 12" id="KW-1133">Transmembrane helix</keyword>
<dbReference type="PANTHER" id="PTHR10489">
    <property type="entry name" value="CELL ADHESION MOLECULE"/>
    <property type="match status" value="1"/>
</dbReference>
<keyword evidence="16" id="KW-1185">Reference proteome</keyword>
<name>A0A315W3B5_GAMAF</name>
<keyword evidence="5 10" id="KW-0297">G-protein coupled receptor</keyword>
<evidence type="ECO:0000256" key="12">
    <source>
        <dbReference type="SAM" id="Phobius"/>
    </source>
</evidence>
<evidence type="ECO:0000256" key="13">
    <source>
        <dbReference type="SAM" id="SignalP"/>
    </source>
</evidence>
<feature type="domain" description="G-protein coupled receptors family 1 profile" evidence="14">
    <location>
        <begin position="241"/>
        <end position="500"/>
    </location>
</feature>
<keyword evidence="3 10" id="KW-0812">Transmembrane</keyword>
<feature type="transmembrane region" description="Helical" evidence="12">
    <location>
        <begin position="302"/>
        <end position="324"/>
    </location>
</feature>
<dbReference type="EMBL" id="NHOQ01000466">
    <property type="protein sequence ID" value="PWA30081.1"/>
    <property type="molecule type" value="Genomic_DNA"/>
</dbReference>
<feature type="compositionally biased region" description="Basic residues" evidence="11">
    <location>
        <begin position="518"/>
        <end position="527"/>
    </location>
</feature>
<evidence type="ECO:0000256" key="5">
    <source>
        <dbReference type="ARBA" id="ARBA00023040"/>
    </source>
</evidence>
<dbReference type="InterPro" id="IPR000276">
    <property type="entry name" value="GPCR_Rhodpsn"/>
</dbReference>
<keyword evidence="8" id="KW-0325">Glycoprotein</keyword>
<evidence type="ECO:0000256" key="3">
    <source>
        <dbReference type="ARBA" id="ARBA00022692"/>
    </source>
</evidence>
<dbReference type="GO" id="GO:0009897">
    <property type="term" value="C:external side of plasma membrane"/>
    <property type="evidence" value="ECO:0007669"/>
    <property type="project" value="TreeGrafter"/>
</dbReference>
<evidence type="ECO:0000256" key="6">
    <source>
        <dbReference type="ARBA" id="ARBA00023136"/>
    </source>
</evidence>
<feature type="transmembrane region" description="Helical" evidence="12">
    <location>
        <begin position="222"/>
        <end position="250"/>
    </location>
</feature>
<keyword evidence="13" id="KW-0732">Signal</keyword>
<dbReference type="STRING" id="33528.ENSGAFP00000029738"/>
<comment type="subcellular location">
    <subcellularLocation>
        <location evidence="1">Cell membrane</location>
        <topology evidence="1">Multi-pass membrane protein</topology>
    </subcellularLocation>
</comment>
<evidence type="ECO:0000256" key="1">
    <source>
        <dbReference type="ARBA" id="ARBA00004651"/>
    </source>
</evidence>
<evidence type="ECO:0000313" key="15">
    <source>
        <dbReference type="EMBL" id="PWA30081.1"/>
    </source>
</evidence>
<dbReference type="FunFam" id="1.20.1070.10:FF:000035">
    <property type="entry name" value="C-C chemokine receptor type 6"/>
    <property type="match status" value="1"/>
</dbReference>
<evidence type="ECO:0000256" key="2">
    <source>
        <dbReference type="ARBA" id="ARBA00022475"/>
    </source>
</evidence>
<dbReference type="InterPro" id="IPR005383">
    <property type="entry name" value="ACKR4"/>
</dbReference>
<dbReference type="GO" id="GO:0019722">
    <property type="term" value="P:calcium-mediated signaling"/>
    <property type="evidence" value="ECO:0007669"/>
    <property type="project" value="TreeGrafter"/>
</dbReference>
<feature type="chain" id="PRO_5016308090" description="G-protein coupled receptors family 1 profile domain-containing protein" evidence="13">
    <location>
        <begin position="16"/>
        <end position="644"/>
    </location>
</feature>
<feature type="region of interest" description="Disordered" evidence="11">
    <location>
        <begin position="90"/>
        <end position="116"/>
    </location>
</feature>
<evidence type="ECO:0000256" key="4">
    <source>
        <dbReference type="ARBA" id="ARBA00022989"/>
    </source>
</evidence>
<dbReference type="GO" id="GO:0007204">
    <property type="term" value="P:positive regulation of cytosolic calcium ion concentration"/>
    <property type="evidence" value="ECO:0007669"/>
    <property type="project" value="TreeGrafter"/>
</dbReference>
<sequence>IFLLITAFSSADAAALVTKDEQKQEALDVGRQRAKRQAPWCAKYRGGCSLIEVLILTEITKEGKQRKEMKINIDKVFLLITATETQMETETLQDPPVVKKAKPRGGSPCLRSGEGASTNTQTSFIQHWCLQFYYDNLKPILAGGAFSNLRPHVLHHIPNQGDPVLQSTESRRVKSRKPTAKSKHRIMDVSHEVDYYYHENTSFNYSYEDYPALCEKGDIRSFAAFFLPIVYSVCLVAGLTGNILVLAVYAYHKRLKTMTDSFLSHLAVADLLLLFTLPFWAADAARGWELGDAVCRIVSACYTLNFTCCMLLLACISLDRYLAVLRVQGGHDRGRLQQIFNRRHCWKWCSAVWGTAFLLGLPDLIFSKVVWTSNRNICVAIYPSSMARSGKAVLEVAEVLLGFLLPLLVMVICYWSVGRALRNLPIESRGKKWRALRVLLIVVGVFVVTQLPYNVLKLHRAVDSVYIFVTHCQTSKVLDQATQVAESLALIHCCINPLLYAFMGSSFRQHMAKVAKKFGQKRRKRSRTTQETPADGEEMDMSFNSHRVEDGVSSSSRSGSTICWSEETESWLQQEDVGLGVVAAQFRRGNFCRLAGVLGGVGIRQTSSVGGTGKTTGILEPDSLLMSITWMGAEWLRRFTWYFF</sequence>
<dbReference type="SUPFAM" id="SSF81321">
    <property type="entry name" value="Family A G protein-coupled receptor-like"/>
    <property type="match status" value="1"/>
</dbReference>
<dbReference type="Proteomes" id="UP000250572">
    <property type="component" value="Unassembled WGS sequence"/>
</dbReference>
<dbReference type="InterPro" id="IPR017452">
    <property type="entry name" value="GPCR_Rhodpsn_7TM"/>
</dbReference>
<dbReference type="PROSITE" id="PS50262">
    <property type="entry name" value="G_PROTEIN_RECEP_F1_2"/>
    <property type="match status" value="1"/>
</dbReference>
<evidence type="ECO:0000313" key="16">
    <source>
        <dbReference type="Proteomes" id="UP000250572"/>
    </source>
</evidence>
<dbReference type="GO" id="GO:0060326">
    <property type="term" value="P:cell chemotaxis"/>
    <property type="evidence" value="ECO:0007669"/>
    <property type="project" value="TreeGrafter"/>
</dbReference>
<dbReference type="GO" id="GO:0005044">
    <property type="term" value="F:scavenger receptor activity"/>
    <property type="evidence" value="ECO:0007669"/>
    <property type="project" value="InterPro"/>
</dbReference>
<feature type="region of interest" description="Disordered" evidence="11">
    <location>
        <begin position="160"/>
        <end position="181"/>
    </location>
</feature>
<feature type="transmembrane region" description="Helical" evidence="12">
    <location>
        <begin position="345"/>
        <end position="366"/>
    </location>
</feature>
<evidence type="ECO:0000256" key="11">
    <source>
        <dbReference type="SAM" id="MobiDB-lite"/>
    </source>
</evidence>
<dbReference type="PRINTS" id="PR01558">
    <property type="entry name" value="CHEMOKINER11"/>
</dbReference>
<feature type="transmembrane region" description="Helical" evidence="12">
    <location>
        <begin position="488"/>
        <end position="507"/>
    </location>
</feature>
<dbReference type="GO" id="GO:0016493">
    <property type="term" value="F:C-C chemokine receptor activity"/>
    <property type="evidence" value="ECO:0007669"/>
    <property type="project" value="TreeGrafter"/>
</dbReference>
<feature type="region of interest" description="Disordered" evidence="11">
    <location>
        <begin position="518"/>
        <end position="556"/>
    </location>
</feature>
<evidence type="ECO:0000256" key="7">
    <source>
        <dbReference type="ARBA" id="ARBA00023170"/>
    </source>
</evidence>
<accession>A0A315W3B5</accession>
<keyword evidence="7 10" id="KW-0675">Receptor</keyword>
<evidence type="ECO:0000259" key="14">
    <source>
        <dbReference type="PROSITE" id="PS50262"/>
    </source>
</evidence>
<reference evidence="15 16" key="1">
    <citation type="journal article" date="2018" name="G3 (Bethesda)">
        <title>A High-Quality Reference Genome for the Invasive Mosquitofish Gambusia affinis Using a Chicago Library.</title>
        <authorList>
            <person name="Hoffberg S.L."/>
            <person name="Troendle N.J."/>
            <person name="Glenn T.C."/>
            <person name="Mahmud O."/>
            <person name="Louha S."/>
            <person name="Chalopin D."/>
            <person name="Bennetzen J.L."/>
            <person name="Mauricio R."/>
        </authorList>
    </citation>
    <scope>NUCLEOTIDE SEQUENCE [LARGE SCALE GENOMIC DNA]</scope>
    <source>
        <strain evidence="15">NE01/NJP1002.9</strain>
        <tissue evidence="15">Muscle</tissue>
    </source>
</reference>
<dbReference type="PROSITE" id="PS00237">
    <property type="entry name" value="G_PROTEIN_RECEP_F1_1"/>
    <property type="match status" value="1"/>
</dbReference>
<dbReference type="Pfam" id="PF00001">
    <property type="entry name" value="7tm_1"/>
    <property type="match status" value="1"/>
</dbReference>
<feature type="transmembrane region" description="Helical" evidence="12">
    <location>
        <begin position="399"/>
        <end position="417"/>
    </location>
</feature>
<feature type="transmembrane region" description="Helical" evidence="12">
    <location>
        <begin position="262"/>
        <end position="282"/>
    </location>
</feature>
<dbReference type="AlphaFoldDB" id="A0A315W3B5"/>
<feature type="non-terminal residue" evidence="15">
    <location>
        <position position="1"/>
    </location>
</feature>
<feature type="signal peptide" evidence="13">
    <location>
        <begin position="1"/>
        <end position="15"/>
    </location>
</feature>
<evidence type="ECO:0000256" key="8">
    <source>
        <dbReference type="ARBA" id="ARBA00023180"/>
    </source>
</evidence>
<evidence type="ECO:0000256" key="10">
    <source>
        <dbReference type="RuleBase" id="RU000688"/>
    </source>
</evidence>
<proteinExistence type="inferred from homology"/>
<dbReference type="Gene3D" id="1.20.1070.10">
    <property type="entry name" value="Rhodopsin 7-helix transmembrane proteins"/>
    <property type="match status" value="1"/>
</dbReference>
<dbReference type="GO" id="GO:0006955">
    <property type="term" value="P:immune response"/>
    <property type="evidence" value="ECO:0007669"/>
    <property type="project" value="TreeGrafter"/>
</dbReference>
<comment type="similarity">
    <text evidence="10">Belongs to the G-protein coupled receptor 1 family.</text>
</comment>
<feature type="transmembrane region" description="Helical" evidence="12">
    <location>
        <begin position="438"/>
        <end position="456"/>
    </location>
</feature>
<dbReference type="PANTHER" id="PTHR10489:SF910">
    <property type="entry name" value="ATYPICAL CHEMOKINE RECEPTOR 4"/>
    <property type="match status" value="1"/>
</dbReference>
<comment type="caution">
    <text evidence="15">The sequence shown here is derived from an EMBL/GenBank/DDBJ whole genome shotgun (WGS) entry which is preliminary data.</text>
</comment>
<evidence type="ECO:0000256" key="9">
    <source>
        <dbReference type="ARBA" id="ARBA00023224"/>
    </source>
</evidence>
<gene>
    <name evidence="15" type="ORF">CCH79_00009587</name>
</gene>
<dbReference type="PRINTS" id="PR00237">
    <property type="entry name" value="GPCRRHODOPSN"/>
</dbReference>
<keyword evidence="6 12" id="KW-0472">Membrane</keyword>
<dbReference type="InterPro" id="IPR050119">
    <property type="entry name" value="CCR1-9-like"/>
</dbReference>
<keyword evidence="9 10" id="KW-0807">Transducer</keyword>
<dbReference type="GO" id="GO:0019957">
    <property type="term" value="F:C-C chemokine binding"/>
    <property type="evidence" value="ECO:0007669"/>
    <property type="project" value="TreeGrafter"/>
</dbReference>
<dbReference type="PRINTS" id="PR00657">
    <property type="entry name" value="CCCHEMOKINER"/>
</dbReference>
<keyword evidence="2" id="KW-1003">Cell membrane</keyword>
<dbReference type="InterPro" id="IPR000355">
    <property type="entry name" value="Chemokine_rcpt"/>
</dbReference>
<protein>
    <recommendedName>
        <fullName evidence="14">G-protein coupled receptors family 1 profile domain-containing protein</fullName>
    </recommendedName>
</protein>